<organism evidence="3 4">
    <name type="scientific">Synoicihabitans lomoniglobus</name>
    <dbReference type="NCBI Taxonomy" id="2909285"/>
    <lineage>
        <taxon>Bacteria</taxon>
        <taxon>Pseudomonadati</taxon>
        <taxon>Verrucomicrobiota</taxon>
        <taxon>Opitutia</taxon>
        <taxon>Opitutales</taxon>
        <taxon>Opitutaceae</taxon>
        <taxon>Synoicihabitans</taxon>
    </lineage>
</organism>
<feature type="region of interest" description="Disordered" evidence="1">
    <location>
        <begin position="115"/>
        <end position="140"/>
    </location>
</feature>
<dbReference type="EMBL" id="CP119075">
    <property type="protein sequence ID" value="WED67497.1"/>
    <property type="molecule type" value="Genomic_DNA"/>
</dbReference>
<feature type="chain" id="PRO_5042164452" evidence="2">
    <location>
        <begin position="24"/>
        <end position="274"/>
    </location>
</feature>
<keyword evidence="4" id="KW-1185">Reference proteome</keyword>
<evidence type="ECO:0000313" key="4">
    <source>
        <dbReference type="Proteomes" id="UP001218638"/>
    </source>
</evidence>
<dbReference type="AlphaFoldDB" id="A0AAF0I482"/>
<protein>
    <submittedName>
        <fullName evidence="3">Uncharacterized protein</fullName>
    </submittedName>
</protein>
<keyword evidence="2" id="KW-0732">Signal</keyword>
<sequence>MNLPSKSLLLVLGPLLFSSTSLGAEKAKLVTFAQTHDGYHYDATAATPAAERATFIIAEGKFNVGGPSDATLDAVPFETLSRKLAIALSRRGYAMARNPDQADLLILVHRGRTNPRGVTEHSGSPLDTATAGSSISRGGGLVTAPGNQPMVGFSSGGGEVVSTDGNLKTIAAGLGWLPQLEKVEYELGNVATDGRYERLVEELSQERYYIVLEAFDFAAWRKTNAFTRQWETRLSFLAERQSFAERYAAMIKAGTEHFARDTPAALDRRFVTID</sequence>
<accession>A0AAF0I482</accession>
<feature type="compositionally biased region" description="Polar residues" evidence="1">
    <location>
        <begin position="121"/>
        <end position="136"/>
    </location>
</feature>
<evidence type="ECO:0000256" key="2">
    <source>
        <dbReference type="SAM" id="SignalP"/>
    </source>
</evidence>
<name>A0AAF0I482_9BACT</name>
<gene>
    <name evidence="3" type="ORF">PXH66_11610</name>
</gene>
<dbReference type="Proteomes" id="UP001218638">
    <property type="component" value="Chromosome"/>
</dbReference>
<feature type="signal peptide" evidence="2">
    <location>
        <begin position="1"/>
        <end position="23"/>
    </location>
</feature>
<reference evidence="3" key="1">
    <citation type="submission" date="2023-03" db="EMBL/GenBank/DDBJ databases">
        <title>Lomoglobus Profundus gen. nov., sp. nov., a novel member of the phylum Verrucomicrobia, isolated from deep-marine sediment of South China Sea.</title>
        <authorList>
            <person name="Ahmad T."/>
            <person name="Ishaq S.E."/>
            <person name="Wang F."/>
        </authorList>
    </citation>
    <scope>NUCLEOTIDE SEQUENCE</scope>
    <source>
        <strain evidence="3">LMO-M01</strain>
    </source>
</reference>
<evidence type="ECO:0000256" key="1">
    <source>
        <dbReference type="SAM" id="MobiDB-lite"/>
    </source>
</evidence>
<dbReference type="KEGG" id="slom:PXH66_11610"/>
<dbReference type="RefSeq" id="WP_330931653.1">
    <property type="nucleotide sequence ID" value="NZ_CP119075.1"/>
</dbReference>
<evidence type="ECO:0000313" key="3">
    <source>
        <dbReference type="EMBL" id="WED67497.1"/>
    </source>
</evidence>
<proteinExistence type="predicted"/>